<evidence type="ECO:0000313" key="8">
    <source>
        <dbReference type="EMBL" id="KAG0578644.1"/>
    </source>
</evidence>
<dbReference type="InterPro" id="IPR024512">
    <property type="entry name" value="Ser_palmitoyltrfase_ssu-like"/>
</dbReference>
<dbReference type="Pfam" id="PF11779">
    <property type="entry name" value="SPT_ssu-like"/>
    <property type="match status" value="1"/>
</dbReference>
<feature type="compositionally biased region" description="Basic residues" evidence="6">
    <location>
        <begin position="1"/>
        <end position="12"/>
    </location>
</feature>
<protein>
    <submittedName>
        <fullName evidence="8">Uncharacterized protein</fullName>
    </submittedName>
</protein>
<keyword evidence="4 7" id="KW-1133">Transmembrane helix</keyword>
<dbReference type="PANTHER" id="PTHR33727:SF5">
    <property type="entry name" value="PROTEIN, PUTATIVE (DUF3317)-RELATED"/>
    <property type="match status" value="1"/>
</dbReference>
<keyword evidence="2 7" id="KW-0812">Transmembrane</keyword>
<keyword evidence="9" id="KW-1185">Reference proteome</keyword>
<dbReference type="AlphaFoldDB" id="A0A8T0I593"/>
<organism evidence="8 9">
    <name type="scientific">Ceratodon purpureus</name>
    <name type="common">Fire moss</name>
    <name type="synonym">Dicranum purpureum</name>
    <dbReference type="NCBI Taxonomy" id="3225"/>
    <lineage>
        <taxon>Eukaryota</taxon>
        <taxon>Viridiplantae</taxon>
        <taxon>Streptophyta</taxon>
        <taxon>Embryophyta</taxon>
        <taxon>Bryophyta</taxon>
        <taxon>Bryophytina</taxon>
        <taxon>Bryopsida</taxon>
        <taxon>Dicranidae</taxon>
        <taxon>Pseudoditrichales</taxon>
        <taxon>Ditrichaceae</taxon>
        <taxon>Ceratodon</taxon>
    </lineage>
</organism>
<feature type="compositionally biased region" description="Basic and acidic residues" evidence="6">
    <location>
        <begin position="15"/>
        <end position="25"/>
    </location>
</feature>
<dbReference type="EMBL" id="CM026424">
    <property type="protein sequence ID" value="KAG0578644.1"/>
    <property type="molecule type" value="Genomic_DNA"/>
</dbReference>
<dbReference type="Proteomes" id="UP000822688">
    <property type="component" value="Chromosome 4"/>
</dbReference>
<evidence type="ECO:0000256" key="4">
    <source>
        <dbReference type="ARBA" id="ARBA00022989"/>
    </source>
</evidence>
<feature type="transmembrane region" description="Helical" evidence="7">
    <location>
        <begin position="90"/>
        <end position="109"/>
    </location>
</feature>
<evidence type="ECO:0000256" key="1">
    <source>
        <dbReference type="ARBA" id="ARBA00004477"/>
    </source>
</evidence>
<evidence type="ECO:0000256" key="5">
    <source>
        <dbReference type="ARBA" id="ARBA00023136"/>
    </source>
</evidence>
<comment type="caution">
    <text evidence="8">The sequence shown here is derived from an EMBL/GenBank/DDBJ whole genome shotgun (WGS) entry which is preliminary data.</text>
</comment>
<evidence type="ECO:0000256" key="7">
    <source>
        <dbReference type="SAM" id="Phobius"/>
    </source>
</evidence>
<comment type="subcellular location">
    <subcellularLocation>
        <location evidence="1">Endoplasmic reticulum membrane</location>
        <topology evidence="1">Multi-pass membrane protein</topology>
    </subcellularLocation>
</comment>
<feature type="region of interest" description="Disordered" evidence="6">
    <location>
        <begin position="1"/>
        <end position="31"/>
    </location>
</feature>
<keyword evidence="3" id="KW-0256">Endoplasmic reticulum</keyword>
<name>A0A8T0I593_CERPU</name>
<proteinExistence type="predicted"/>
<sequence length="135" mass="15748">DTGNHPQKKHTQKITVREKERERERKRSHKHKFMVAMASSDMATLGMHDQTQHQAGQQSQSQSRLRAVMQRLERWVFFYNVTTGLYMLDWWERCIFNVVFLVFLLVACYNSGHYLCRLGAGLVAWSADDSASRGI</sequence>
<evidence type="ECO:0000256" key="2">
    <source>
        <dbReference type="ARBA" id="ARBA00022692"/>
    </source>
</evidence>
<accession>A0A8T0I593</accession>
<dbReference type="GO" id="GO:0005789">
    <property type="term" value="C:endoplasmic reticulum membrane"/>
    <property type="evidence" value="ECO:0007669"/>
    <property type="project" value="UniProtKB-SubCell"/>
</dbReference>
<reference evidence="8" key="1">
    <citation type="submission" date="2020-06" db="EMBL/GenBank/DDBJ databases">
        <title>WGS assembly of Ceratodon purpureus strain R40.</title>
        <authorList>
            <person name="Carey S.B."/>
            <person name="Jenkins J."/>
            <person name="Shu S."/>
            <person name="Lovell J.T."/>
            <person name="Sreedasyam A."/>
            <person name="Maumus F."/>
            <person name="Tiley G.P."/>
            <person name="Fernandez-Pozo N."/>
            <person name="Barry K."/>
            <person name="Chen C."/>
            <person name="Wang M."/>
            <person name="Lipzen A."/>
            <person name="Daum C."/>
            <person name="Saski C.A."/>
            <person name="Payton A.C."/>
            <person name="Mcbreen J.C."/>
            <person name="Conrad R.E."/>
            <person name="Kollar L.M."/>
            <person name="Olsson S."/>
            <person name="Huttunen S."/>
            <person name="Landis J.B."/>
            <person name="Wickett N.J."/>
            <person name="Johnson M.G."/>
            <person name="Rensing S.A."/>
            <person name="Grimwood J."/>
            <person name="Schmutz J."/>
            <person name="Mcdaniel S.F."/>
        </authorList>
    </citation>
    <scope>NUCLEOTIDE SEQUENCE</scope>
    <source>
        <strain evidence="8">R40</strain>
    </source>
</reference>
<evidence type="ECO:0000256" key="3">
    <source>
        <dbReference type="ARBA" id="ARBA00022824"/>
    </source>
</evidence>
<keyword evidence="5 7" id="KW-0472">Membrane</keyword>
<feature type="non-terminal residue" evidence="8">
    <location>
        <position position="1"/>
    </location>
</feature>
<gene>
    <name evidence="8" type="ORF">KC19_4G038800</name>
</gene>
<evidence type="ECO:0000256" key="6">
    <source>
        <dbReference type="SAM" id="MobiDB-lite"/>
    </source>
</evidence>
<dbReference type="PANTHER" id="PTHR33727">
    <property type="entry name" value="OS07G0446900 PROTEIN"/>
    <property type="match status" value="1"/>
</dbReference>
<evidence type="ECO:0000313" key="9">
    <source>
        <dbReference type="Proteomes" id="UP000822688"/>
    </source>
</evidence>